<dbReference type="NCBIfam" id="TIGR00077">
    <property type="entry name" value="lspA"/>
    <property type="match status" value="1"/>
</dbReference>
<dbReference type="RefSeq" id="WP_324619682.1">
    <property type="nucleotide sequence ID" value="NZ_JAYKOT010000003.1"/>
</dbReference>
<dbReference type="InterPro" id="IPR001872">
    <property type="entry name" value="Peptidase_A8"/>
</dbReference>
<evidence type="ECO:0000256" key="7">
    <source>
        <dbReference type="ARBA" id="ARBA00022989"/>
    </source>
</evidence>
<dbReference type="EC" id="3.4.23.36" evidence="9"/>
<keyword evidence="3 9" id="KW-0645">Protease</keyword>
<dbReference type="PRINTS" id="PR00781">
    <property type="entry name" value="LIPOSIGPTASE"/>
</dbReference>
<gene>
    <name evidence="9 12" type="primary">lspA</name>
    <name evidence="12" type="ORF">VLK81_05645</name>
</gene>
<comment type="caution">
    <text evidence="12">The sequence shown here is derived from an EMBL/GenBank/DDBJ whole genome shotgun (WGS) entry which is preliminary data.</text>
</comment>
<evidence type="ECO:0000313" key="12">
    <source>
        <dbReference type="EMBL" id="MEB3429497.1"/>
    </source>
</evidence>
<evidence type="ECO:0000256" key="1">
    <source>
        <dbReference type="ARBA" id="ARBA00006139"/>
    </source>
</evidence>
<dbReference type="PANTHER" id="PTHR33695">
    <property type="entry name" value="LIPOPROTEIN SIGNAL PEPTIDASE"/>
    <property type="match status" value="1"/>
</dbReference>
<evidence type="ECO:0000256" key="5">
    <source>
        <dbReference type="ARBA" id="ARBA00022750"/>
    </source>
</evidence>
<feature type="transmembrane region" description="Helical" evidence="9">
    <location>
        <begin position="58"/>
        <end position="76"/>
    </location>
</feature>
<protein>
    <recommendedName>
        <fullName evidence="9">Lipoprotein signal peptidase</fullName>
        <ecNumber evidence="9">3.4.23.36</ecNumber>
    </recommendedName>
    <alternativeName>
        <fullName evidence="9">Prolipoprotein signal peptidase</fullName>
    </alternativeName>
    <alternativeName>
        <fullName evidence="9">Signal peptidase II</fullName>
        <shortName evidence="9">SPase II</shortName>
    </alternativeName>
</protein>
<dbReference type="Proteomes" id="UP001357733">
    <property type="component" value="Unassembled WGS sequence"/>
</dbReference>
<keyword evidence="6 9" id="KW-0378">Hydrolase</keyword>
<comment type="function">
    <text evidence="9 10">This protein specifically catalyzes the removal of signal peptides from prolipoproteins.</text>
</comment>
<keyword evidence="5 9" id="KW-0064">Aspartyl protease</keyword>
<dbReference type="GO" id="GO:0005886">
    <property type="term" value="C:plasma membrane"/>
    <property type="evidence" value="ECO:0007669"/>
    <property type="project" value="UniProtKB-SubCell"/>
</dbReference>
<dbReference type="Pfam" id="PF01252">
    <property type="entry name" value="Peptidase_A8"/>
    <property type="match status" value="1"/>
</dbReference>
<evidence type="ECO:0000256" key="3">
    <source>
        <dbReference type="ARBA" id="ARBA00022670"/>
    </source>
</evidence>
<comment type="similarity">
    <text evidence="1 9 11">Belongs to the peptidase A8 family.</text>
</comment>
<comment type="catalytic activity">
    <reaction evidence="9 10">
        <text>Release of signal peptides from bacterial membrane prolipoproteins. Hydrolyzes -Xaa-Yaa-Zaa-|-(S,diacylglyceryl)Cys-, in which Xaa is hydrophobic (preferably Leu), and Yaa (Ala or Ser) and Zaa (Gly or Ala) have small, neutral side chains.</text>
        <dbReference type="EC" id="3.4.23.36"/>
    </reaction>
</comment>
<evidence type="ECO:0000256" key="6">
    <source>
        <dbReference type="ARBA" id="ARBA00022801"/>
    </source>
</evidence>
<keyword evidence="4 9" id="KW-0812">Transmembrane</keyword>
<evidence type="ECO:0000256" key="2">
    <source>
        <dbReference type="ARBA" id="ARBA00022475"/>
    </source>
</evidence>
<feature type="transmembrane region" description="Helical" evidence="9">
    <location>
        <begin position="126"/>
        <end position="147"/>
    </location>
</feature>
<dbReference type="PANTHER" id="PTHR33695:SF1">
    <property type="entry name" value="LIPOPROTEIN SIGNAL PEPTIDASE"/>
    <property type="match status" value="1"/>
</dbReference>
<dbReference type="GO" id="GO:0006508">
    <property type="term" value="P:proteolysis"/>
    <property type="evidence" value="ECO:0007669"/>
    <property type="project" value="UniProtKB-KW"/>
</dbReference>
<keyword evidence="13" id="KW-1185">Reference proteome</keyword>
<evidence type="ECO:0000256" key="8">
    <source>
        <dbReference type="ARBA" id="ARBA00023136"/>
    </source>
</evidence>
<feature type="active site" evidence="9">
    <location>
        <position position="131"/>
    </location>
</feature>
<name>A0AAW9MXX7_9FIRM</name>
<dbReference type="EMBL" id="JAYKOT010000003">
    <property type="protein sequence ID" value="MEB3429497.1"/>
    <property type="molecule type" value="Genomic_DNA"/>
</dbReference>
<keyword evidence="8 9" id="KW-0472">Membrane</keyword>
<evidence type="ECO:0000256" key="4">
    <source>
        <dbReference type="ARBA" id="ARBA00022692"/>
    </source>
</evidence>
<dbReference type="HAMAP" id="MF_00161">
    <property type="entry name" value="LspA"/>
    <property type="match status" value="1"/>
</dbReference>
<evidence type="ECO:0000313" key="13">
    <source>
        <dbReference type="Proteomes" id="UP001357733"/>
    </source>
</evidence>
<organism evidence="12 13">
    <name type="scientific">Citroniella saccharovorans</name>
    <dbReference type="NCBI Taxonomy" id="2053367"/>
    <lineage>
        <taxon>Bacteria</taxon>
        <taxon>Bacillati</taxon>
        <taxon>Bacillota</taxon>
        <taxon>Tissierellia</taxon>
        <taxon>Tissierellales</taxon>
        <taxon>Peptoniphilaceae</taxon>
        <taxon>Citroniella</taxon>
    </lineage>
</organism>
<dbReference type="PROSITE" id="PS00855">
    <property type="entry name" value="SPASE_II"/>
    <property type="match status" value="1"/>
</dbReference>
<evidence type="ECO:0000256" key="11">
    <source>
        <dbReference type="RuleBase" id="RU004181"/>
    </source>
</evidence>
<feature type="transmembrane region" description="Helical" evidence="9">
    <location>
        <begin position="88"/>
        <end position="106"/>
    </location>
</feature>
<feature type="active site" evidence="9">
    <location>
        <position position="112"/>
    </location>
</feature>
<dbReference type="GO" id="GO:0004190">
    <property type="term" value="F:aspartic-type endopeptidase activity"/>
    <property type="evidence" value="ECO:0007669"/>
    <property type="project" value="UniProtKB-UniRule"/>
</dbReference>
<dbReference type="AlphaFoldDB" id="A0AAW9MXX7"/>
<evidence type="ECO:0000256" key="9">
    <source>
        <dbReference type="HAMAP-Rule" id="MF_00161"/>
    </source>
</evidence>
<evidence type="ECO:0000256" key="10">
    <source>
        <dbReference type="RuleBase" id="RU000594"/>
    </source>
</evidence>
<keyword evidence="7 9" id="KW-1133">Transmembrane helix</keyword>
<reference evidence="12 13" key="1">
    <citation type="submission" date="2024-01" db="EMBL/GenBank/DDBJ databases">
        <title>Complete genome sequence of Citroniella saccharovorans strain M6.X9, isolated from human fecal sample.</title>
        <authorList>
            <person name="Cheng G."/>
            <person name="Westerholm M."/>
            <person name="Schnurer A."/>
        </authorList>
    </citation>
    <scope>NUCLEOTIDE SEQUENCE [LARGE SCALE GENOMIC DNA]</scope>
    <source>
        <strain evidence="12 13">DSM 29873</strain>
    </source>
</reference>
<comment type="caution">
    <text evidence="9">Lacks conserved residue(s) required for the propagation of feature annotation.</text>
</comment>
<sequence>MVYIFLFLLIVCIDQFTKYLAYNRLRLGGSKIIIENFLKFTYVENTGAAFGIFSQKTGILSIVTILVCIILGFYFIKNYSSLNTIVKISFTMILAGAIGNLIDRIFRGFVVDFVSFRLFSFYDFPVFNVADIFVVLGAFLMFIFALFMDEGNKIDG</sequence>
<comment type="subcellular location">
    <subcellularLocation>
        <location evidence="9">Cell membrane</location>
        <topology evidence="9">Multi-pass membrane protein</topology>
    </subcellularLocation>
</comment>
<comment type="pathway">
    <text evidence="9">Protein modification; lipoprotein biosynthesis (signal peptide cleavage).</text>
</comment>
<proteinExistence type="inferred from homology"/>
<keyword evidence="2 9" id="KW-1003">Cell membrane</keyword>
<accession>A0AAW9MXX7</accession>